<dbReference type="InterPro" id="IPR015943">
    <property type="entry name" value="WD40/YVTN_repeat-like_dom_sf"/>
</dbReference>
<protein>
    <recommendedName>
        <fullName evidence="3">DUF4374 domain-containing protein</fullName>
    </recommendedName>
</protein>
<reference evidence="1 2" key="1">
    <citation type="submission" date="2024-04" db="EMBL/GenBank/DDBJ databases">
        <title>Draft genome sequence of Thalassolituus maritimus NBRC 116585.</title>
        <authorList>
            <person name="Miyakawa T."/>
            <person name="Kusuya Y."/>
            <person name="Miura T."/>
        </authorList>
    </citation>
    <scope>NUCLEOTIDE SEQUENCE [LARGE SCALE GENOMIC DNA]</scope>
    <source>
        <strain evidence="1 2">5NW40-0001</strain>
    </source>
</reference>
<accession>A0ABQ0A0R4</accession>
<comment type="caution">
    <text evidence="1">The sequence shown here is derived from an EMBL/GenBank/DDBJ whole genome shotgun (WGS) entry which is preliminary data.</text>
</comment>
<keyword evidence="2" id="KW-1185">Reference proteome</keyword>
<dbReference type="PROSITE" id="PS51257">
    <property type="entry name" value="PROKAR_LIPOPROTEIN"/>
    <property type="match status" value="1"/>
</dbReference>
<evidence type="ECO:0000313" key="2">
    <source>
        <dbReference type="Proteomes" id="UP001481413"/>
    </source>
</evidence>
<evidence type="ECO:0000313" key="1">
    <source>
        <dbReference type="EMBL" id="GAA6145993.1"/>
    </source>
</evidence>
<name>A0ABQ0A0R4_9GAMM</name>
<evidence type="ECO:0008006" key="3">
    <source>
        <dbReference type="Google" id="ProtNLM"/>
    </source>
</evidence>
<organism evidence="1 2">
    <name type="scientific">Thalassolituus maritimus</name>
    <dbReference type="NCBI Taxonomy" id="484498"/>
    <lineage>
        <taxon>Bacteria</taxon>
        <taxon>Pseudomonadati</taxon>
        <taxon>Pseudomonadota</taxon>
        <taxon>Gammaproteobacteria</taxon>
        <taxon>Oceanospirillales</taxon>
        <taxon>Oceanospirillaceae</taxon>
        <taxon>Thalassolituus</taxon>
    </lineage>
</organism>
<dbReference type="RefSeq" id="WP_353295134.1">
    <property type="nucleotide sequence ID" value="NZ_BAABWH010000005.1"/>
</dbReference>
<dbReference type="Gene3D" id="2.130.10.10">
    <property type="entry name" value="YVTN repeat-like/Quinoprotein amine dehydrogenase"/>
    <property type="match status" value="1"/>
</dbReference>
<dbReference type="Proteomes" id="UP001481413">
    <property type="component" value="Unassembled WGS sequence"/>
</dbReference>
<dbReference type="EMBL" id="BAABWH010000005">
    <property type="protein sequence ID" value="GAA6145993.1"/>
    <property type="molecule type" value="Genomic_DNA"/>
</dbReference>
<proteinExistence type="predicted"/>
<gene>
    <name evidence="1" type="ORF">NBRC116585_21110</name>
</gene>
<sequence length="403" mass="43993">MKKIALTALSAAMLAGCFGEDSSNDNNVEGHTFIAQLRDASYTSSEIAIGTVGSTEIVENYASKDQSDYTIDVYEQYLYHIGRFNIDTLTRYDAAADFLQADYTYSLAEPESTSSNTHQFVQVAEDKAYVIRYGKTSIQIVDPSADEQNFVIGEIELSAYVAEDATYPRMTQALVHDGKLFVGMQRLGNADSSFAVASDSYVAVIDIATNTEIDTNESEAGLKGIQLNADNLKAMAIEDGYLYVAGRGDFSSNSGALDRINLDDYSVENLIDAETFANLNDVSDDDDPSNDTYFHVLSVAIVGDTGFVKINREQGYSTLSSPLYSFSVDNATEFTAVSTAELEDKKISIMKAGPDDTLWVGIDNAEAPDVYVLNEAGEVQGEPLEFSMPIIDLEFIEILKDTE</sequence>